<keyword evidence="2 4" id="KW-0479">Metal-binding</keyword>
<proteinExistence type="predicted"/>
<keyword evidence="7" id="KW-1185">Reference proteome</keyword>
<dbReference type="EMBL" id="JAGEVF010000005">
    <property type="protein sequence ID" value="MBO3116636.1"/>
    <property type="molecule type" value="Genomic_DNA"/>
</dbReference>
<dbReference type="PROSITE" id="PS51007">
    <property type="entry name" value="CYTC"/>
    <property type="match status" value="1"/>
</dbReference>
<name>A0ABS3T434_9FLAO</name>
<protein>
    <submittedName>
        <fullName evidence="6">Cytochrome c</fullName>
    </submittedName>
</protein>
<dbReference type="InterPro" id="IPR036909">
    <property type="entry name" value="Cyt_c-like_dom_sf"/>
</dbReference>
<evidence type="ECO:0000256" key="4">
    <source>
        <dbReference type="PROSITE-ProRule" id="PRU00433"/>
    </source>
</evidence>
<dbReference type="RefSeq" id="WP_208153986.1">
    <property type="nucleotide sequence ID" value="NZ_JAGEVF010000005.1"/>
</dbReference>
<evidence type="ECO:0000256" key="3">
    <source>
        <dbReference type="ARBA" id="ARBA00023004"/>
    </source>
</evidence>
<feature type="domain" description="Cytochrome c" evidence="5">
    <location>
        <begin position="29"/>
        <end position="117"/>
    </location>
</feature>
<dbReference type="InterPro" id="IPR051459">
    <property type="entry name" value="Cytochrome_c-type_DH"/>
</dbReference>
<accession>A0ABS3T434</accession>
<evidence type="ECO:0000313" key="6">
    <source>
        <dbReference type="EMBL" id="MBO3116636.1"/>
    </source>
</evidence>
<dbReference type="Pfam" id="PF00034">
    <property type="entry name" value="Cytochrom_C"/>
    <property type="match status" value="1"/>
</dbReference>
<dbReference type="SUPFAM" id="SSF46626">
    <property type="entry name" value="Cytochrome c"/>
    <property type="match status" value="1"/>
</dbReference>
<evidence type="ECO:0000256" key="1">
    <source>
        <dbReference type="ARBA" id="ARBA00022617"/>
    </source>
</evidence>
<sequence length="135" mass="14866">MLLINLLLSCKSDTKKSDPYAQKSIVNKTSFNNGKLIYNTLCITCHMADGKGVEKVFPPLANSDYLRENQEGSIRAIKYGMSGEIVVNGITYNSLMAPLGLSDEEVVDVMTYINNAWGNKIDNKVTAEIVANTKK</sequence>
<dbReference type="InterPro" id="IPR009056">
    <property type="entry name" value="Cyt_c-like_dom"/>
</dbReference>
<dbReference type="Proteomes" id="UP000676776">
    <property type="component" value="Unassembled WGS sequence"/>
</dbReference>
<dbReference type="PANTHER" id="PTHR35008">
    <property type="entry name" value="BLL4482 PROTEIN-RELATED"/>
    <property type="match status" value="1"/>
</dbReference>
<dbReference type="Gene3D" id="1.10.760.10">
    <property type="entry name" value="Cytochrome c-like domain"/>
    <property type="match status" value="1"/>
</dbReference>
<gene>
    <name evidence="6" type="ORF">J4050_07760</name>
</gene>
<evidence type="ECO:0000256" key="2">
    <source>
        <dbReference type="ARBA" id="ARBA00022723"/>
    </source>
</evidence>
<comment type="caution">
    <text evidence="6">The sequence shown here is derived from an EMBL/GenBank/DDBJ whole genome shotgun (WGS) entry which is preliminary data.</text>
</comment>
<evidence type="ECO:0000259" key="5">
    <source>
        <dbReference type="PROSITE" id="PS51007"/>
    </source>
</evidence>
<evidence type="ECO:0000313" key="7">
    <source>
        <dbReference type="Proteomes" id="UP000676776"/>
    </source>
</evidence>
<dbReference type="PANTHER" id="PTHR35008:SF8">
    <property type="entry name" value="ALCOHOL DEHYDROGENASE CYTOCHROME C SUBUNIT"/>
    <property type="match status" value="1"/>
</dbReference>
<keyword evidence="1 4" id="KW-0349">Heme</keyword>
<organism evidence="6 7">
    <name type="scientific">Winogradskyella pelagia</name>
    <dbReference type="NCBI Taxonomy" id="2819984"/>
    <lineage>
        <taxon>Bacteria</taxon>
        <taxon>Pseudomonadati</taxon>
        <taxon>Bacteroidota</taxon>
        <taxon>Flavobacteriia</taxon>
        <taxon>Flavobacteriales</taxon>
        <taxon>Flavobacteriaceae</taxon>
        <taxon>Winogradskyella</taxon>
    </lineage>
</organism>
<keyword evidence="3 4" id="KW-0408">Iron</keyword>
<reference evidence="6 7" key="1">
    <citation type="submission" date="2021-03" db="EMBL/GenBank/DDBJ databases">
        <title>Winogradskyella sp. nov., isolated from costal sediment.</title>
        <authorList>
            <person name="Gao C."/>
        </authorList>
    </citation>
    <scope>NUCLEOTIDE SEQUENCE [LARGE SCALE GENOMIC DNA]</scope>
    <source>
        <strain evidence="6 7">DF17</strain>
    </source>
</reference>